<proteinExistence type="predicted"/>
<accession>A0A1H3XAZ5</accession>
<dbReference type="STRING" id="408074.SAMN05660909_00329"/>
<organism evidence="2 3">
    <name type="scientific">Chitinophaga terrae</name>
    <name type="common">ex Kim and Jung 2007</name>
    <dbReference type="NCBI Taxonomy" id="408074"/>
    <lineage>
        <taxon>Bacteria</taxon>
        <taxon>Pseudomonadati</taxon>
        <taxon>Bacteroidota</taxon>
        <taxon>Chitinophagia</taxon>
        <taxon>Chitinophagales</taxon>
        <taxon>Chitinophagaceae</taxon>
        <taxon>Chitinophaga</taxon>
    </lineage>
</organism>
<dbReference type="AlphaFoldDB" id="A0A1H3XAZ5"/>
<feature type="signal peptide" evidence="1">
    <location>
        <begin position="1"/>
        <end position="20"/>
    </location>
</feature>
<protein>
    <submittedName>
        <fullName evidence="2">Uncharacterized protein</fullName>
    </submittedName>
</protein>
<evidence type="ECO:0000313" key="2">
    <source>
        <dbReference type="EMBL" id="SDZ95792.1"/>
    </source>
</evidence>
<evidence type="ECO:0000313" key="3">
    <source>
        <dbReference type="Proteomes" id="UP000199656"/>
    </source>
</evidence>
<sequence>MKKIVLIFAILLSAHQLLHAQQNIKPTAQQLQAGVKTSLARADYSRLLLKNLNITANQKPEVNKLVQEYMAAKQDLNRLDSATYVTRQAVLFNNLKNNLATVLTKEQMAAFMAAKPKTTDKPSFLMVLYY</sequence>
<gene>
    <name evidence="2" type="ORF">SAMN05660909_00329</name>
</gene>
<name>A0A1H3XAZ5_9BACT</name>
<keyword evidence="3" id="KW-1185">Reference proteome</keyword>
<dbReference type="Proteomes" id="UP000199656">
    <property type="component" value="Unassembled WGS sequence"/>
</dbReference>
<dbReference type="EMBL" id="FNRL01000001">
    <property type="protein sequence ID" value="SDZ95792.1"/>
    <property type="molecule type" value="Genomic_DNA"/>
</dbReference>
<evidence type="ECO:0000256" key="1">
    <source>
        <dbReference type="SAM" id="SignalP"/>
    </source>
</evidence>
<feature type="chain" id="PRO_5011713876" evidence="1">
    <location>
        <begin position="21"/>
        <end position="130"/>
    </location>
</feature>
<keyword evidence="1" id="KW-0732">Signal</keyword>
<dbReference type="RefSeq" id="WP_139169882.1">
    <property type="nucleotide sequence ID" value="NZ_BKAT01000012.1"/>
</dbReference>
<reference evidence="3" key="1">
    <citation type="submission" date="2016-10" db="EMBL/GenBank/DDBJ databases">
        <authorList>
            <person name="Varghese N."/>
            <person name="Submissions S."/>
        </authorList>
    </citation>
    <scope>NUCLEOTIDE SEQUENCE [LARGE SCALE GENOMIC DNA]</scope>
    <source>
        <strain evidence="3">DSM 23920</strain>
    </source>
</reference>